<evidence type="ECO:0000313" key="2">
    <source>
        <dbReference type="Proteomes" id="UP000033966"/>
    </source>
</evidence>
<dbReference type="Proteomes" id="UP000033966">
    <property type="component" value="Unassembled WGS sequence"/>
</dbReference>
<organism evidence="1 2">
    <name type="scientific">Candidatus Jorgensenbacteria bacterium GW2011_GWA2_45_13</name>
    <dbReference type="NCBI Taxonomy" id="1618662"/>
    <lineage>
        <taxon>Bacteria</taxon>
        <taxon>Candidatus Joergenseniibacteriota</taxon>
    </lineage>
</organism>
<protein>
    <submittedName>
        <fullName evidence="1">Uncharacterized protein</fullName>
    </submittedName>
</protein>
<reference evidence="1 2" key="1">
    <citation type="journal article" date="2015" name="Nature">
        <title>rRNA introns, odd ribosomes, and small enigmatic genomes across a large radiation of phyla.</title>
        <authorList>
            <person name="Brown C.T."/>
            <person name="Hug L.A."/>
            <person name="Thomas B.C."/>
            <person name="Sharon I."/>
            <person name="Castelle C.J."/>
            <person name="Singh A."/>
            <person name="Wilkins M.J."/>
            <person name="Williams K.H."/>
            <person name="Banfield J.F."/>
        </authorList>
    </citation>
    <scope>NUCLEOTIDE SEQUENCE [LARGE SCALE GENOMIC DNA]</scope>
</reference>
<sequence>MLDNIDNPEYFERLKKEGSKDLPNLSFEDVKKYVEKWQAYRFLQVRDDNFVISKDIQKSYESSGGDSTMYVGGFYRPTNQKVYFPLNQDSLSSIELAIHEYTHKVTKANYYIPLNSIKLFIEAFDSSSVMANYGTIKELSGRKSLEYLSDPTEMYARKKVFEYDLERLGVKKYGEEFTKEHYLKVLELKRKRQLSGGSCEFILSIKPEMMERVMNEIAAIGLNQEEVENIT</sequence>
<dbReference type="AlphaFoldDB" id="A0A0G1L322"/>
<proteinExistence type="predicted"/>
<dbReference type="EMBL" id="LCKF01000044">
    <property type="protein sequence ID" value="KKT90090.1"/>
    <property type="molecule type" value="Genomic_DNA"/>
</dbReference>
<gene>
    <name evidence="1" type="ORF">UW92_C0044G0004</name>
</gene>
<accession>A0A0G1L322</accession>
<comment type="caution">
    <text evidence="1">The sequence shown here is derived from an EMBL/GenBank/DDBJ whole genome shotgun (WGS) entry which is preliminary data.</text>
</comment>
<evidence type="ECO:0000313" key="1">
    <source>
        <dbReference type="EMBL" id="KKT90090.1"/>
    </source>
</evidence>
<name>A0A0G1L322_9BACT</name>